<dbReference type="Proteomes" id="UP000007797">
    <property type="component" value="Unassembled WGS sequence"/>
</dbReference>
<evidence type="ECO:0000259" key="1">
    <source>
        <dbReference type="PROSITE" id="PS50003"/>
    </source>
</evidence>
<evidence type="ECO:0000313" key="2">
    <source>
        <dbReference type="EMBL" id="EGG24427.1"/>
    </source>
</evidence>
<dbReference type="SUPFAM" id="SSF50729">
    <property type="entry name" value="PH domain-like"/>
    <property type="match status" value="1"/>
</dbReference>
<dbReference type="RefSeq" id="XP_004362278.1">
    <property type="nucleotide sequence ID" value="XM_004362221.1"/>
</dbReference>
<gene>
    <name evidence="2" type="ORF">DFA_06577</name>
</gene>
<dbReference type="AlphaFoldDB" id="F4PJE1"/>
<evidence type="ECO:0000313" key="3">
    <source>
        <dbReference type="Proteomes" id="UP000007797"/>
    </source>
</evidence>
<reference evidence="3" key="1">
    <citation type="journal article" date="2011" name="Genome Res.">
        <title>Phylogeny-wide analysis of social amoeba genomes highlights ancient origins for complex intercellular communication.</title>
        <authorList>
            <person name="Heidel A.J."/>
            <person name="Lawal H.M."/>
            <person name="Felder M."/>
            <person name="Schilde C."/>
            <person name="Helps N.R."/>
            <person name="Tunggal B."/>
            <person name="Rivero F."/>
            <person name="John U."/>
            <person name="Schleicher M."/>
            <person name="Eichinger L."/>
            <person name="Platzer M."/>
            <person name="Noegel A.A."/>
            <person name="Schaap P."/>
            <person name="Gloeckner G."/>
        </authorList>
    </citation>
    <scope>NUCLEOTIDE SEQUENCE [LARGE SCALE GENOMIC DNA]</scope>
    <source>
        <strain evidence="3">SH3</strain>
    </source>
</reference>
<dbReference type="InterPro" id="IPR011993">
    <property type="entry name" value="PH-like_dom_sf"/>
</dbReference>
<protein>
    <recommendedName>
        <fullName evidence="1">PH domain-containing protein</fullName>
    </recommendedName>
</protein>
<feature type="domain" description="PH" evidence="1">
    <location>
        <begin position="1"/>
        <end position="106"/>
    </location>
</feature>
<dbReference type="InterPro" id="IPR001849">
    <property type="entry name" value="PH_domain"/>
</dbReference>
<organism evidence="2 3">
    <name type="scientific">Cavenderia fasciculata</name>
    <name type="common">Slime mold</name>
    <name type="synonym">Dictyostelium fasciculatum</name>
    <dbReference type="NCBI Taxonomy" id="261658"/>
    <lineage>
        <taxon>Eukaryota</taxon>
        <taxon>Amoebozoa</taxon>
        <taxon>Evosea</taxon>
        <taxon>Eumycetozoa</taxon>
        <taxon>Dictyostelia</taxon>
        <taxon>Acytosteliales</taxon>
        <taxon>Cavenderiaceae</taxon>
        <taxon>Cavenderia</taxon>
    </lineage>
</organism>
<dbReference type="GeneID" id="14875919"/>
<dbReference type="Gene3D" id="2.30.29.30">
    <property type="entry name" value="Pleckstrin-homology domain (PH domain)/Phosphotyrosine-binding domain (PTB)"/>
    <property type="match status" value="1"/>
</dbReference>
<proteinExistence type="predicted"/>
<keyword evidence="3" id="KW-1185">Reference proteome</keyword>
<sequence>MNSINNNNNNNNIVEGWLNKQGGRFSNNFHDILPIGIVYLSQTSIDVDTEQLMLILTAISTKRLYAFKVNSVESRFENTNHHSFKIVCDTKQDLEKWVSAISQSVKSNDISKL</sequence>
<dbReference type="EMBL" id="GL883007">
    <property type="protein sequence ID" value="EGG24427.1"/>
    <property type="molecule type" value="Genomic_DNA"/>
</dbReference>
<name>F4PJE1_CACFS</name>
<dbReference type="KEGG" id="dfa:DFA_06577"/>
<accession>F4PJE1</accession>
<dbReference type="PROSITE" id="PS50003">
    <property type="entry name" value="PH_DOMAIN"/>
    <property type="match status" value="1"/>
</dbReference>